<protein>
    <recommendedName>
        <fullName evidence="5">NlpC/P60 domain-containing protein</fullName>
    </recommendedName>
</protein>
<accession>A0A645GFK5</accession>
<proteinExistence type="inferred from homology"/>
<evidence type="ECO:0000256" key="2">
    <source>
        <dbReference type="ARBA" id="ARBA00022670"/>
    </source>
</evidence>
<dbReference type="Pfam" id="PF00877">
    <property type="entry name" value="NLPC_P60"/>
    <property type="match status" value="1"/>
</dbReference>
<evidence type="ECO:0000256" key="3">
    <source>
        <dbReference type="ARBA" id="ARBA00022801"/>
    </source>
</evidence>
<dbReference type="Gene3D" id="3.90.1720.10">
    <property type="entry name" value="endopeptidase domain like (from Nostoc punctiforme)"/>
    <property type="match status" value="1"/>
</dbReference>
<dbReference type="InterPro" id="IPR000064">
    <property type="entry name" value="NLP_P60_dom"/>
</dbReference>
<dbReference type="GO" id="GO:0008234">
    <property type="term" value="F:cysteine-type peptidase activity"/>
    <property type="evidence" value="ECO:0007669"/>
    <property type="project" value="UniProtKB-KW"/>
</dbReference>
<reference evidence="6" key="1">
    <citation type="submission" date="2019-08" db="EMBL/GenBank/DDBJ databases">
        <authorList>
            <person name="Kucharzyk K."/>
            <person name="Murdoch R.W."/>
            <person name="Higgins S."/>
            <person name="Loffler F."/>
        </authorList>
    </citation>
    <scope>NUCLEOTIDE SEQUENCE</scope>
</reference>
<organism evidence="6">
    <name type="scientific">bioreactor metagenome</name>
    <dbReference type="NCBI Taxonomy" id="1076179"/>
    <lineage>
        <taxon>unclassified sequences</taxon>
        <taxon>metagenomes</taxon>
        <taxon>ecological metagenomes</taxon>
    </lineage>
</organism>
<dbReference type="SUPFAM" id="SSF54001">
    <property type="entry name" value="Cysteine proteinases"/>
    <property type="match status" value="1"/>
</dbReference>
<dbReference type="AlphaFoldDB" id="A0A645GFK5"/>
<feature type="domain" description="NlpC/P60" evidence="5">
    <location>
        <begin position="3"/>
        <end position="81"/>
    </location>
</feature>
<keyword evidence="3" id="KW-0378">Hydrolase</keyword>
<keyword evidence="4" id="KW-0788">Thiol protease</keyword>
<evidence type="ECO:0000313" key="6">
    <source>
        <dbReference type="EMBL" id="MPN25475.1"/>
    </source>
</evidence>
<evidence type="ECO:0000256" key="1">
    <source>
        <dbReference type="ARBA" id="ARBA00007074"/>
    </source>
</evidence>
<evidence type="ECO:0000256" key="4">
    <source>
        <dbReference type="ARBA" id="ARBA00022807"/>
    </source>
</evidence>
<dbReference type="GO" id="GO:0006508">
    <property type="term" value="P:proteolysis"/>
    <property type="evidence" value="ECO:0007669"/>
    <property type="project" value="UniProtKB-KW"/>
</dbReference>
<name>A0A645GFK5_9ZZZZ</name>
<evidence type="ECO:0000259" key="5">
    <source>
        <dbReference type="Pfam" id="PF00877"/>
    </source>
</evidence>
<dbReference type="InterPro" id="IPR038765">
    <property type="entry name" value="Papain-like_cys_pep_sf"/>
</dbReference>
<sequence length="144" mass="15916">MHEPYGWGGGNNRRDCSATTQDFFAVFGLWLPRNSKAQASQGISVDVKGLPLIEKEKTVLSQGKPFLTLAALPGHIMLYIGTYHDKPVFLHNLWGIRTLVEEKEGRLIIGRTVITSLEAGNELSSIVEKSIIGNRVTHFVVLSD</sequence>
<dbReference type="EMBL" id="VSSQ01074674">
    <property type="protein sequence ID" value="MPN25475.1"/>
    <property type="molecule type" value="Genomic_DNA"/>
</dbReference>
<keyword evidence="2" id="KW-0645">Protease</keyword>
<gene>
    <name evidence="6" type="ORF">SDC9_172884</name>
</gene>
<comment type="similarity">
    <text evidence="1">Belongs to the peptidase C40 family.</text>
</comment>
<comment type="caution">
    <text evidence="6">The sequence shown here is derived from an EMBL/GenBank/DDBJ whole genome shotgun (WGS) entry which is preliminary data.</text>
</comment>